<dbReference type="EMBL" id="QRDP01000004">
    <property type="protein sequence ID" value="RED15092.1"/>
    <property type="molecule type" value="Genomic_DNA"/>
</dbReference>
<evidence type="ECO:0000313" key="3">
    <source>
        <dbReference type="Proteomes" id="UP000256310"/>
    </source>
</evidence>
<keyword evidence="1" id="KW-1133">Transmembrane helix</keyword>
<proteinExistence type="predicted"/>
<organism evidence="2 3">
    <name type="scientific">Parasphingopyxis lamellibrachiae</name>
    <dbReference type="NCBI Taxonomy" id="680125"/>
    <lineage>
        <taxon>Bacteria</taxon>
        <taxon>Pseudomonadati</taxon>
        <taxon>Pseudomonadota</taxon>
        <taxon>Alphaproteobacteria</taxon>
        <taxon>Sphingomonadales</taxon>
        <taxon>Sphingomonadaceae</taxon>
        <taxon>Parasphingopyxis</taxon>
    </lineage>
</organism>
<keyword evidence="3" id="KW-1185">Reference proteome</keyword>
<dbReference type="InterPro" id="IPR025187">
    <property type="entry name" value="DUF4112"/>
</dbReference>
<accession>A0A3D9FBT2</accession>
<protein>
    <submittedName>
        <fullName evidence="2">Uncharacterized protein DUF4112</fullName>
    </submittedName>
</protein>
<dbReference type="OrthoDB" id="513552at2"/>
<evidence type="ECO:0000256" key="1">
    <source>
        <dbReference type="SAM" id="Phobius"/>
    </source>
</evidence>
<dbReference type="RefSeq" id="WP_116234657.1">
    <property type="nucleotide sequence ID" value="NZ_QRDP01000004.1"/>
</dbReference>
<keyword evidence="1" id="KW-0812">Transmembrane</keyword>
<dbReference type="AlphaFoldDB" id="A0A3D9FBT2"/>
<gene>
    <name evidence="2" type="ORF">DFR46_0077</name>
</gene>
<dbReference type="Proteomes" id="UP000256310">
    <property type="component" value="Unassembled WGS sequence"/>
</dbReference>
<dbReference type="PANTHER" id="PTHR35519:SF2">
    <property type="entry name" value="PH DOMAIN PROTEIN"/>
    <property type="match status" value="1"/>
</dbReference>
<comment type="caution">
    <text evidence="2">The sequence shown here is derived from an EMBL/GenBank/DDBJ whole genome shotgun (WGS) entry which is preliminary data.</text>
</comment>
<dbReference type="Pfam" id="PF13430">
    <property type="entry name" value="DUF4112"/>
    <property type="match status" value="1"/>
</dbReference>
<reference evidence="2 3" key="1">
    <citation type="submission" date="2018-07" db="EMBL/GenBank/DDBJ databases">
        <title>Genomic Encyclopedia of Type Strains, Phase IV (KMG-IV): sequencing the most valuable type-strain genomes for metagenomic binning, comparative biology and taxonomic classification.</title>
        <authorList>
            <person name="Goeker M."/>
        </authorList>
    </citation>
    <scope>NUCLEOTIDE SEQUENCE [LARGE SCALE GENOMIC DNA]</scope>
    <source>
        <strain evidence="2 3">DSM 26725</strain>
    </source>
</reference>
<feature type="transmembrane region" description="Helical" evidence="1">
    <location>
        <begin position="53"/>
        <end position="75"/>
    </location>
</feature>
<name>A0A3D9FBT2_9SPHN</name>
<sequence>MTLTQEHLERIAHGIPEIGRDPSSVRQRVEAMEALLERGFTMPVLNRQFGLDFILGLVPVIGDIIAAAMGTWLVWEARNLGMSRWKIARMFANIGVDLAVGAVPFVGDAVDFVFRSNTRNLRIIKKHLDRHHPETTVIEGTVIR</sequence>
<dbReference type="PANTHER" id="PTHR35519">
    <property type="entry name" value="MEMBRANE PROTEINS"/>
    <property type="match status" value="1"/>
</dbReference>
<keyword evidence="1" id="KW-0472">Membrane</keyword>
<evidence type="ECO:0000313" key="2">
    <source>
        <dbReference type="EMBL" id="RED15092.1"/>
    </source>
</evidence>